<accession>A0A2J6PZ85</accession>
<keyword evidence="2" id="KW-1185">Reference proteome</keyword>
<organism evidence="1 2">
    <name type="scientific">Hyaloscypha hepaticicola</name>
    <dbReference type="NCBI Taxonomy" id="2082293"/>
    <lineage>
        <taxon>Eukaryota</taxon>
        <taxon>Fungi</taxon>
        <taxon>Dikarya</taxon>
        <taxon>Ascomycota</taxon>
        <taxon>Pezizomycotina</taxon>
        <taxon>Leotiomycetes</taxon>
        <taxon>Helotiales</taxon>
        <taxon>Hyaloscyphaceae</taxon>
        <taxon>Hyaloscypha</taxon>
    </lineage>
</organism>
<sequence>MPEYKSVLDFIVCRAAAEDLTSERQIRQRLVLCQLRVVTTESLAPVRPETLEYIAEYCVASRCAHCLSRNRPVPVVTFDSGIACAARLDPTAADLTIPSATLSCLSLERTSRDALPALMRLICTLYARPECPYVDAYGEPTAQLQFRHGSCYEHFMRVADAEALKGPRAHLQCRHSECFHRMRSKNIRMRPKASNSCNVSPQDSSVVSASKVDLPKEVEVRFLPLPFGQNLVFAASLLRPWK</sequence>
<proteinExistence type="predicted"/>
<reference evidence="1 2" key="1">
    <citation type="submission" date="2016-05" db="EMBL/GenBank/DDBJ databases">
        <title>A degradative enzymes factory behind the ericoid mycorrhizal symbiosis.</title>
        <authorList>
            <consortium name="DOE Joint Genome Institute"/>
            <person name="Martino E."/>
            <person name="Morin E."/>
            <person name="Grelet G."/>
            <person name="Kuo A."/>
            <person name="Kohler A."/>
            <person name="Daghino S."/>
            <person name="Barry K."/>
            <person name="Choi C."/>
            <person name="Cichocki N."/>
            <person name="Clum A."/>
            <person name="Copeland A."/>
            <person name="Hainaut M."/>
            <person name="Haridas S."/>
            <person name="Labutti K."/>
            <person name="Lindquist E."/>
            <person name="Lipzen A."/>
            <person name="Khouja H.-R."/>
            <person name="Murat C."/>
            <person name="Ohm R."/>
            <person name="Olson A."/>
            <person name="Spatafora J."/>
            <person name="Veneault-Fourrey C."/>
            <person name="Henrissat B."/>
            <person name="Grigoriev I."/>
            <person name="Martin F."/>
            <person name="Perotto S."/>
        </authorList>
    </citation>
    <scope>NUCLEOTIDE SEQUENCE [LARGE SCALE GENOMIC DNA]</scope>
    <source>
        <strain evidence="1 2">UAMH 7357</strain>
    </source>
</reference>
<evidence type="ECO:0000313" key="2">
    <source>
        <dbReference type="Proteomes" id="UP000235672"/>
    </source>
</evidence>
<protein>
    <submittedName>
        <fullName evidence="1">Uncharacterized protein</fullName>
    </submittedName>
</protein>
<evidence type="ECO:0000313" key="1">
    <source>
        <dbReference type="EMBL" id="PMD19365.1"/>
    </source>
</evidence>
<dbReference type="Proteomes" id="UP000235672">
    <property type="component" value="Unassembled WGS sequence"/>
</dbReference>
<name>A0A2J6PZ85_9HELO</name>
<dbReference type="EMBL" id="KZ613489">
    <property type="protein sequence ID" value="PMD19365.1"/>
    <property type="molecule type" value="Genomic_DNA"/>
</dbReference>
<dbReference type="AlphaFoldDB" id="A0A2J6PZ85"/>
<gene>
    <name evidence="1" type="ORF">NA56DRAFT_705532</name>
</gene>
<dbReference type="OrthoDB" id="10639938at2759"/>